<dbReference type="EMBL" id="CP002347">
    <property type="protein sequence ID" value="ADR18759.1"/>
    <property type="molecule type" value="Genomic_DNA"/>
</dbReference>
<organism evidence="3 4">
    <name type="scientific">Calditerrivibrio nitroreducens (strain DSM 19672 / NBRC 101217 / Yu37-1)</name>
    <dbReference type="NCBI Taxonomy" id="768670"/>
    <lineage>
        <taxon>Bacteria</taxon>
        <taxon>Pseudomonadati</taxon>
        <taxon>Deferribacterota</taxon>
        <taxon>Deferribacteres</taxon>
        <taxon>Deferribacterales</taxon>
        <taxon>Calditerrivibrionaceae</taxon>
    </lineage>
</organism>
<dbReference type="SUPFAM" id="SSF56574">
    <property type="entry name" value="Serpins"/>
    <property type="match status" value="1"/>
</dbReference>
<dbReference type="MEROPS" id="I04.089"/>
<evidence type="ECO:0000313" key="3">
    <source>
        <dbReference type="EMBL" id="ADR18759.1"/>
    </source>
</evidence>
<dbReference type="Proteomes" id="UP000007039">
    <property type="component" value="Chromosome"/>
</dbReference>
<dbReference type="Pfam" id="PF00079">
    <property type="entry name" value="Serpin"/>
    <property type="match status" value="1"/>
</dbReference>
<keyword evidence="4" id="KW-1185">Reference proteome</keyword>
<dbReference type="Gene3D" id="2.30.39.10">
    <property type="entry name" value="Alpha-1-antitrypsin, domain 1"/>
    <property type="match status" value="1"/>
</dbReference>
<dbReference type="InterPro" id="IPR023795">
    <property type="entry name" value="Serpin_CS"/>
</dbReference>
<dbReference type="GO" id="GO:0005615">
    <property type="term" value="C:extracellular space"/>
    <property type="evidence" value="ECO:0007669"/>
    <property type="project" value="InterPro"/>
</dbReference>
<comment type="similarity">
    <text evidence="1">Belongs to the serpin family.</text>
</comment>
<dbReference type="GO" id="GO:0004867">
    <property type="term" value="F:serine-type endopeptidase inhibitor activity"/>
    <property type="evidence" value="ECO:0007669"/>
    <property type="project" value="InterPro"/>
</dbReference>
<feature type="domain" description="Serpin" evidence="2">
    <location>
        <begin position="39"/>
        <end position="408"/>
    </location>
</feature>
<evidence type="ECO:0000256" key="1">
    <source>
        <dbReference type="RuleBase" id="RU000411"/>
    </source>
</evidence>
<evidence type="ECO:0000313" key="4">
    <source>
        <dbReference type="Proteomes" id="UP000007039"/>
    </source>
</evidence>
<dbReference type="CDD" id="cd19590">
    <property type="entry name" value="serpin_thermopin-like"/>
    <property type="match status" value="1"/>
</dbReference>
<dbReference type="PANTHER" id="PTHR11461:SF211">
    <property type="entry name" value="GH10112P-RELATED"/>
    <property type="match status" value="1"/>
</dbReference>
<dbReference type="Gene3D" id="3.30.497.10">
    <property type="entry name" value="Antithrombin, subunit I, domain 2"/>
    <property type="match status" value="1"/>
</dbReference>
<dbReference type="STRING" id="768670.Calni_0848"/>
<dbReference type="KEGG" id="cni:Calni_0848"/>
<dbReference type="SMART" id="SM00093">
    <property type="entry name" value="SERPIN"/>
    <property type="match status" value="1"/>
</dbReference>
<accession>E4TH65</accession>
<reference key="1">
    <citation type="submission" date="2010-11" db="EMBL/GenBank/DDBJ databases">
        <title>The complete genome of chromosome of Calditerrivibrio nitroreducens DSM 19672.</title>
        <authorList>
            <consortium name="US DOE Joint Genome Institute (JGI-PGF)"/>
            <person name="Lucas S."/>
            <person name="Copeland A."/>
            <person name="Lapidus A."/>
            <person name="Bruce D."/>
            <person name="Goodwin L."/>
            <person name="Pitluck S."/>
            <person name="Kyrpides N."/>
            <person name="Mavromatis K."/>
            <person name="Ivanova N."/>
            <person name="Mikhailova N."/>
            <person name="Zeytun A."/>
            <person name="Brettin T."/>
            <person name="Detter J.C."/>
            <person name="Tapia R."/>
            <person name="Han C."/>
            <person name="Land M."/>
            <person name="Hauser L."/>
            <person name="Markowitz V."/>
            <person name="Cheng J.-F."/>
            <person name="Hugenholtz P."/>
            <person name="Woyke T."/>
            <person name="Wu D."/>
            <person name="Spring S."/>
            <person name="Schroeder M."/>
            <person name="Brambilla E."/>
            <person name="Klenk H.-P."/>
            <person name="Eisen J.A."/>
        </authorList>
    </citation>
    <scope>NUCLEOTIDE SEQUENCE [LARGE SCALE GENOMIC DNA]</scope>
    <source>
        <strain>DSM 19672</strain>
    </source>
</reference>
<dbReference type="PANTHER" id="PTHR11461">
    <property type="entry name" value="SERINE PROTEASE INHIBITOR, SERPIN"/>
    <property type="match status" value="1"/>
</dbReference>
<gene>
    <name evidence="3" type="ordered locus">Calni_0848</name>
</gene>
<dbReference type="HOGENOM" id="CLU_023330_0_2_0"/>
<protein>
    <submittedName>
        <fullName evidence="3">Proteinase inhibitor I4 serpin</fullName>
    </submittedName>
</protein>
<dbReference type="RefSeq" id="WP_013450972.1">
    <property type="nucleotide sequence ID" value="NC_014758.1"/>
</dbReference>
<sequence precursor="true">MFNLPKHFMLAIILVAVFIFNPLPCKAKDISDSNNQFTFELYSKLIQGKENRNEFFSPFSIVTAMGMTYEGARGQTKDEMQKVFHFHLDDKTRRDGFLNLINEINKKDKKYQLHTANALWVEKTYKLLDDYLKVIERYYQGKATNVGFIDPTEREQAVSTINSWVEGNTNRKIKNIIKPQAVSQDTRLILTNAIYFKGKWQTQFSKDLTKDEDFKVSPNKKVKVPMMTTGMKGFNEYPEFNYTETEDLQAIELPYEEKELSMIILLPKVDLENIEKTLTYERISEIKRRLSMTPVDLYLPRFKFEREYTLKEVFAGMGMPTAFSNDADFSGMDGTKKLKIDKVIHKAFVEVNEEGTEAAAATAVIMLSKASADRTKKPVVFRADHPFIFIIQHNKTGAILFIGKVYEPKK</sequence>
<dbReference type="InterPro" id="IPR023796">
    <property type="entry name" value="Serpin_dom"/>
</dbReference>
<dbReference type="OrthoDB" id="9764871at2"/>
<dbReference type="InterPro" id="IPR000215">
    <property type="entry name" value="Serpin_fam"/>
</dbReference>
<reference evidence="3 4" key="2">
    <citation type="journal article" date="2011" name="Stand. Genomic Sci.">
        <title>Complete genome sequence of Calditerrivibrio nitroreducens type strain (Yu37-1).</title>
        <authorList>
            <person name="Pitluck S."/>
            <person name="Sikorski J."/>
            <person name="Zeytun A."/>
            <person name="Lapidus A."/>
            <person name="Nolan M."/>
            <person name="Lucas S."/>
            <person name="Hammon N."/>
            <person name="Deshpande S."/>
            <person name="Cheng J.F."/>
            <person name="Tapia R."/>
            <person name="Han C."/>
            <person name="Goodwin L."/>
            <person name="Liolios K."/>
            <person name="Pagani I."/>
            <person name="Ivanova N."/>
            <person name="Mavromatis K."/>
            <person name="Pati A."/>
            <person name="Chen A."/>
            <person name="Palaniappan K."/>
            <person name="Hauser L."/>
            <person name="Chang Y.J."/>
            <person name="Jeffries C.D."/>
            <person name="Detter J.C."/>
            <person name="Brambilla E."/>
            <person name="Djao O.D."/>
            <person name="Rohde M."/>
            <person name="Spring S."/>
            <person name="Goker M."/>
            <person name="Woyke T."/>
            <person name="Bristow J."/>
            <person name="Eisen J.A."/>
            <person name="Markowitz V."/>
            <person name="Hugenholtz P."/>
            <person name="Kyrpides N.C."/>
            <person name="Klenk H.P."/>
            <person name="Land M."/>
        </authorList>
    </citation>
    <scope>NUCLEOTIDE SEQUENCE [LARGE SCALE GENOMIC DNA]</scope>
    <source>
        <strain evidence="4">DSM 19672 / NBRC 101217 / Yu37-1</strain>
    </source>
</reference>
<name>E4TH65_CALNY</name>
<dbReference type="InterPro" id="IPR042185">
    <property type="entry name" value="Serpin_sf_2"/>
</dbReference>
<dbReference type="InterPro" id="IPR042178">
    <property type="entry name" value="Serpin_sf_1"/>
</dbReference>
<dbReference type="eggNOG" id="COG4826">
    <property type="taxonomic scope" value="Bacteria"/>
</dbReference>
<dbReference type="FunFam" id="3.30.497.10:FF:000001">
    <property type="entry name" value="Serine protease inhibitor"/>
    <property type="match status" value="1"/>
</dbReference>
<proteinExistence type="inferred from homology"/>
<dbReference type="PROSITE" id="PS00284">
    <property type="entry name" value="SERPIN"/>
    <property type="match status" value="1"/>
</dbReference>
<dbReference type="InterPro" id="IPR036186">
    <property type="entry name" value="Serpin_sf"/>
</dbReference>
<dbReference type="AlphaFoldDB" id="E4TH65"/>
<evidence type="ECO:0000259" key="2">
    <source>
        <dbReference type="SMART" id="SM00093"/>
    </source>
</evidence>